<comment type="caution">
    <text evidence="3">The sequence shown here is derived from an EMBL/GenBank/DDBJ whole genome shotgun (WGS) entry which is preliminary data.</text>
</comment>
<evidence type="ECO:0000259" key="2">
    <source>
        <dbReference type="SMART" id="SM00235"/>
    </source>
</evidence>
<evidence type="ECO:0000313" key="3">
    <source>
        <dbReference type="EMBL" id="MBO0939634.1"/>
    </source>
</evidence>
<dbReference type="InterPro" id="IPR024079">
    <property type="entry name" value="MetalloPept_cat_dom_sf"/>
</dbReference>
<organism evidence="3 4">
    <name type="scientific">Fibrella rubiginis</name>
    <dbReference type="NCBI Taxonomy" id="2817060"/>
    <lineage>
        <taxon>Bacteria</taxon>
        <taxon>Pseudomonadati</taxon>
        <taxon>Bacteroidota</taxon>
        <taxon>Cytophagia</taxon>
        <taxon>Cytophagales</taxon>
        <taxon>Spirosomataceae</taxon>
        <taxon>Fibrella</taxon>
    </lineage>
</organism>
<dbReference type="AlphaFoldDB" id="A0A939GID6"/>
<dbReference type="RefSeq" id="WP_207367166.1">
    <property type="nucleotide sequence ID" value="NZ_JAFMYV010000016.1"/>
</dbReference>
<accession>A0A939GID6</accession>
<dbReference type="Proteomes" id="UP000664034">
    <property type="component" value="Unassembled WGS sequence"/>
</dbReference>
<dbReference type="InterPro" id="IPR001506">
    <property type="entry name" value="Peptidase_M12A"/>
</dbReference>
<protein>
    <recommendedName>
        <fullName evidence="2">Peptidase metallopeptidase domain-containing protein</fullName>
    </recommendedName>
</protein>
<dbReference type="Gene3D" id="3.40.390.10">
    <property type="entry name" value="Collagenase (Catalytic Domain)"/>
    <property type="match status" value="1"/>
</dbReference>
<feature type="region of interest" description="Disordered" evidence="1">
    <location>
        <begin position="334"/>
        <end position="356"/>
    </location>
</feature>
<dbReference type="EMBL" id="JAFMYV010000016">
    <property type="protein sequence ID" value="MBO0939634.1"/>
    <property type="molecule type" value="Genomic_DNA"/>
</dbReference>
<proteinExistence type="predicted"/>
<feature type="region of interest" description="Disordered" evidence="1">
    <location>
        <begin position="19"/>
        <end position="49"/>
    </location>
</feature>
<dbReference type="InterPro" id="IPR006026">
    <property type="entry name" value="Peptidase_Metallo"/>
</dbReference>
<dbReference type="Pfam" id="PF01400">
    <property type="entry name" value="Astacin"/>
    <property type="match status" value="1"/>
</dbReference>
<gene>
    <name evidence="3" type="ORF">J2I47_24000</name>
</gene>
<reference evidence="3" key="1">
    <citation type="submission" date="2021-03" db="EMBL/GenBank/DDBJ databases">
        <title>Fibrella sp. HMF5335 genome sequencing and assembly.</title>
        <authorList>
            <person name="Kang H."/>
            <person name="Kim H."/>
            <person name="Bae S."/>
            <person name="Joh K."/>
        </authorList>
    </citation>
    <scope>NUCLEOTIDE SEQUENCE</scope>
    <source>
        <strain evidence="3">HMF5335</strain>
    </source>
</reference>
<dbReference type="GO" id="GO:0008270">
    <property type="term" value="F:zinc ion binding"/>
    <property type="evidence" value="ECO:0007669"/>
    <property type="project" value="InterPro"/>
</dbReference>
<evidence type="ECO:0000313" key="4">
    <source>
        <dbReference type="Proteomes" id="UP000664034"/>
    </source>
</evidence>
<dbReference type="GO" id="GO:0004222">
    <property type="term" value="F:metalloendopeptidase activity"/>
    <property type="evidence" value="ECO:0007669"/>
    <property type="project" value="InterPro"/>
</dbReference>
<name>A0A939GID6_9BACT</name>
<feature type="domain" description="Peptidase metallopeptidase" evidence="2">
    <location>
        <begin position="100"/>
        <end position="241"/>
    </location>
</feature>
<evidence type="ECO:0000256" key="1">
    <source>
        <dbReference type="SAM" id="MobiDB-lite"/>
    </source>
</evidence>
<dbReference type="GO" id="GO:0006508">
    <property type="term" value="P:proteolysis"/>
    <property type="evidence" value="ECO:0007669"/>
    <property type="project" value="InterPro"/>
</dbReference>
<dbReference type="SUPFAM" id="SSF55486">
    <property type="entry name" value="Metalloproteases ('zincins'), catalytic domain"/>
    <property type="match status" value="1"/>
</dbReference>
<sequence>MTKSEKQLRDALAKIADVASQAVGGGNTSGNNDNNEEPKEGETEFDPNAGCSIKTLPTRLLAKAAQTAIAINPVNAPTLGAMANLENADVITPEFLTLLVSKYWGPTPRRLTVSFMEATSQALKNKILSHMNAWATRECISFVLTNGTGQVRISRGPGGYYSYLGTDILHIPANKQTMNLQGFTLATPDSEYRRVIRHETGHTLGFPHEHMRQELVNRIDPQKAYAYFLQTQGWNKAMVDAQVLTPLNQASIFGTAADQTSIMCYHLPGSITKNGQPIIGGLDINATDYAFAARIYPIPGHTPVIAGATSDDDWDASDDVDNQTLEEAIRATIMQHNSPTDRDSENVLAGADMHTA</sequence>
<dbReference type="SMART" id="SM00235">
    <property type="entry name" value="ZnMc"/>
    <property type="match status" value="1"/>
</dbReference>
<keyword evidence="4" id="KW-1185">Reference proteome</keyword>